<accession>A0ACC3MIT4</accession>
<dbReference type="Proteomes" id="UP001281147">
    <property type="component" value="Unassembled WGS sequence"/>
</dbReference>
<name>A0ACC3MIT4_9PEZI</name>
<gene>
    <name evidence="1" type="ORF">LTR37_017831</name>
</gene>
<organism evidence="1 2">
    <name type="scientific">Vermiconidia calcicola</name>
    <dbReference type="NCBI Taxonomy" id="1690605"/>
    <lineage>
        <taxon>Eukaryota</taxon>
        <taxon>Fungi</taxon>
        <taxon>Dikarya</taxon>
        <taxon>Ascomycota</taxon>
        <taxon>Pezizomycotina</taxon>
        <taxon>Dothideomycetes</taxon>
        <taxon>Dothideomycetidae</taxon>
        <taxon>Mycosphaerellales</taxon>
        <taxon>Extremaceae</taxon>
        <taxon>Vermiconidia</taxon>
    </lineage>
</organism>
<proteinExistence type="predicted"/>
<protein>
    <submittedName>
        <fullName evidence="1">Uncharacterized protein</fullName>
    </submittedName>
</protein>
<evidence type="ECO:0000313" key="1">
    <source>
        <dbReference type="EMBL" id="KAK3696650.1"/>
    </source>
</evidence>
<reference evidence="1" key="1">
    <citation type="submission" date="2023-07" db="EMBL/GenBank/DDBJ databases">
        <title>Black Yeasts Isolated from many extreme environments.</title>
        <authorList>
            <person name="Coleine C."/>
            <person name="Stajich J.E."/>
            <person name="Selbmann L."/>
        </authorList>
    </citation>
    <scope>NUCLEOTIDE SEQUENCE</scope>
    <source>
        <strain evidence="1">CCFEE 5714</strain>
    </source>
</reference>
<comment type="caution">
    <text evidence="1">The sequence shown here is derived from an EMBL/GenBank/DDBJ whole genome shotgun (WGS) entry which is preliminary data.</text>
</comment>
<keyword evidence="2" id="KW-1185">Reference proteome</keyword>
<sequence>MSASIWDGLEGLQEQIIRTAHFAYTKAISAGFSVVVASPKLKSISMNEHTQYQAFLTIEPDAVQRFKVLQKSYTTPNPKEALVNLLGKLATEAAEAHEELR</sequence>
<evidence type="ECO:0000313" key="2">
    <source>
        <dbReference type="Proteomes" id="UP001281147"/>
    </source>
</evidence>
<dbReference type="EMBL" id="JAUTXU010000237">
    <property type="protein sequence ID" value="KAK3696650.1"/>
    <property type="molecule type" value="Genomic_DNA"/>
</dbReference>